<evidence type="ECO:0000256" key="1">
    <source>
        <dbReference type="ARBA" id="ARBA00001971"/>
    </source>
</evidence>
<keyword evidence="8" id="KW-1133">Transmembrane helix</keyword>
<organism evidence="15 16">
    <name type="scientific">Mycena metata</name>
    <dbReference type="NCBI Taxonomy" id="1033252"/>
    <lineage>
        <taxon>Eukaryota</taxon>
        <taxon>Fungi</taxon>
        <taxon>Dikarya</taxon>
        <taxon>Basidiomycota</taxon>
        <taxon>Agaricomycotina</taxon>
        <taxon>Agaricomycetes</taxon>
        <taxon>Agaricomycetidae</taxon>
        <taxon>Agaricales</taxon>
        <taxon>Marasmiineae</taxon>
        <taxon>Mycenaceae</taxon>
        <taxon>Mycena</taxon>
    </lineage>
</organism>
<evidence type="ECO:0000256" key="7">
    <source>
        <dbReference type="ARBA" id="ARBA00022723"/>
    </source>
</evidence>
<keyword evidence="5 14" id="KW-0349">Heme</keyword>
<evidence type="ECO:0000313" key="15">
    <source>
        <dbReference type="EMBL" id="KAJ7776403.1"/>
    </source>
</evidence>
<evidence type="ECO:0000256" key="2">
    <source>
        <dbReference type="ARBA" id="ARBA00004167"/>
    </source>
</evidence>
<dbReference type="PANTHER" id="PTHR46300:SF2">
    <property type="entry name" value="CYTOCHROME P450 MONOOXYGENASE ALNH-RELATED"/>
    <property type="match status" value="1"/>
</dbReference>
<dbReference type="PRINTS" id="PR00463">
    <property type="entry name" value="EP450I"/>
</dbReference>
<evidence type="ECO:0000256" key="3">
    <source>
        <dbReference type="ARBA" id="ARBA00005179"/>
    </source>
</evidence>
<evidence type="ECO:0000313" key="16">
    <source>
        <dbReference type="Proteomes" id="UP001215598"/>
    </source>
</evidence>
<dbReference type="Pfam" id="PF00067">
    <property type="entry name" value="p450"/>
    <property type="match status" value="1"/>
</dbReference>
<dbReference type="GO" id="GO:0020037">
    <property type="term" value="F:heme binding"/>
    <property type="evidence" value="ECO:0007669"/>
    <property type="project" value="InterPro"/>
</dbReference>
<evidence type="ECO:0000256" key="12">
    <source>
        <dbReference type="ARBA" id="ARBA00023136"/>
    </source>
</evidence>
<accession>A0AAD7K3J3</accession>
<comment type="similarity">
    <text evidence="4">Belongs to the cytochrome P450 family.</text>
</comment>
<gene>
    <name evidence="15" type="ORF">B0H16DRAFT_1672355</name>
</gene>
<keyword evidence="7 14" id="KW-0479">Metal-binding</keyword>
<dbReference type="GO" id="GO:0016020">
    <property type="term" value="C:membrane"/>
    <property type="evidence" value="ECO:0007669"/>
    <property type="project" value="UniProtKB-SubCell"/>
</dbReference>
<comment type="caution">
    <text evidence="15">The sequence shown here is derived from an EMBL/GenBank/DDBJ whole genome shotgun (WGS) entry which is preliminary data.</text>
</comment>
<keyword evidence="10 14" id="KW-0408">Iron</keyword>
<keyword evidence="12" id="KW-0472">Membrane</keyword>
<dbReference type="InterPro" id="IPR036396">
    <property type="entry name" value="Cyt_P450_sf"/>
</dbReference>
<feature type="binding site" description="axial binding residue" evidence="14">
    <location>
        <position position="459"/>
    </location>
    <ligand>
        <name>heme</name>
        <dbReference type="ChEBI" id="CHEBI:30413"/>
    </ligand>
    <ligandPart>
        <name>Fe</name>
        <dbReference type="ChEBI" id="CHEBI:18248"/>
    </ligandPart>
</feature>
<sequence>MNFGATPISSFAGDYLTNSPKWPLVLVSAAVLYLVQRLNFLRKGCLPPGPRGLPLVGNLFQLSPDVWHTFTKWKELYGPLVYINIAGQSILILNSHKVAADLLDRRGPNYSNRPRFIVASEILTGGFLIPFTQYNDVWRRMRRAAHEGLNNQVVRGFQPAQYKEALLLTSGILRHPNRWNEEFRRATASMVWSVVYDKPVIANSEHPSIATVNAFMARLVRAALPGSHYVEFFPWMKHIPSSMAKWKRDAEEWYRKDSKVFEDLYTEAKHRVAAGDDRSTFAATVVWSKHYSNLARNVNHHGLSDKESAWLAVALYGAGADTTAGALSWFFLAMVLYPEVQSKIQEELDTVVGRSRLPTFADRDHLPYLQATVREVGRWHPVGVPHQSAADDWYEGYFIPKGTICIANIWALNRDLEVYGPDAAEFDPGRYLDEKGQLKPALADTKDGHVSYGFGRRICVGRHVANSSLFIDIACLLWAVNIRPEQDAHGKPILPSESESINDGLVVRPVRFKCSIAPRFPRVETILVQTLELVN</sequence>
<evidence type="ECO:0000256" key="5">
    <source>
        <dbReference type="ARBA" id="ARBA00022617"/>
    </source>
</evidence>
<evidence type="ECO:0000256" key="11">
    <source>
        <dbReference type="ARBA" id="ARBA00023033"/>
    </source>
</evidence>
<dbReference type="InterPro" id="IPR001128">
    <property type="entry name" value="Cyt_P450"/>
</dbReference>
<dbReference type="InterPro" id="IPR050364">
    <property type="entry name" value="Cytochrome_P450_fung"/>
</dbReference>
<dbReference type="GO" id="GO:0005506">
    <property type="term" value="F:iron ion binding"/>
    <property type="evidence" value="ECO:0007669"/>
    <property type="project" value="InterPro"/>
</dbReference>
<keyword evidence="13" id="KW-0325">Glycoprotein</keyword>
<evidence type="ECO:0000256" key="9">
    <source>
        <dbReference type="ARBA" id="ARBA00023002"/>
    </source>
</evidence>
<reference evidence="15" key="1">
    <citation type="submission" date="2023-03" db="EMBL/GenBank/DDBJ databases">
        <title>Massive genome expansion in bonnet fungi (Mycena s.s.) driven by repeated elements and novel gene families across ecological guilds.</title>
        <authorList>
            <consortium name="Lawrence Berkeley National Laboratory"/>
            <person name="Harder C.B."/>
            <person name="Miyauchi S."/>
            <person name="Viragh M."/>
            <person name="Kuo A."/>
            <person name="Thoen E."/>
            <person name="Andreopoulos B."/>
            <person name="Lu D."/>
            <person name="Skrede I."/>
            <person name="Drula E."/>
            <person name="Henrissat B."/>
            <person name="Morin E."/>
            <person name="Kohler A."/>
            <person name="Barry K."/>
            <person name="LaButti K."/>
            <person name="Morin E."/>
            <person name="Salamov A."/>
            <person name="Lipzen A."/>
            <person name="Mereny Z."/>
            <person name="Hegedus B."/>
            <person name="Baldrian P."/>
            <person name="Stursova M."/>
            <person name="Weitz H."/>
            <person name="Taylor A."/>
            <person name="Grigoriev I.V."/>
            <person name="Nagy L.G."/>
            <person name="Martin F."/>
            <person name="Kauserud H."/>
        </authorList>
    </citation>
    <scope>NUCLEOTIDE SEQUENCE</scope>
    <source>
        <strain evidence="15">CBHHK182m</strain>
    </source>
</reference>
<dbReference type="PRINTS" id="PR00385">
    <property type="entry name" value="P450"/>
</dbReference>
<comment type="cofactor">
    <cofactor evidence="1 14">
        <name>heme</name>
        <dbReference type="ChEBI" id="CHEBI:30413"/>
    </cofactor>
</comment>
<comment type="pathway">
    <text evidence="3">Secondary metabolite biosynthesis.</text>
</comment>
<evidence type="ECO:0000256" key="4">
    <source>
        <dbReference type="ARBA" id="ARBA00010617"/>
    </source>
</evidence>
<evidence type="ECO:0000256" key="6">
    <source>
        <dbReference type="ARBA" id="ARBA00022692"/>
    </source>
</evidence>
<dbReference type="CDD" id="cd11065">
    <property type="entry name" value="CYP64-like"/>
    <property type="match status" value="1"/>
</dbReference>
<dbReference type="Proteomes" id="UP001215598">
    <property type="component" value="Unassembled WGS sequence"/>
</dbReference>
<dbReference type="EMBL" id="JARKIB010000009">
    <property type="protein sequence ID" value="KAJ7776403.1"/>
    <property type="molecule type" value="Genomic_DNA"/>
</dbReference>
<name>A0AAD7K3J3_9AGAR</name>
<keyword evidence="9" id="KW-0560">Oxidoreductase</keyword>
<keyword evidence="16" id="KW-1185">Reference proteome</keyword>
<keyword evidence="11" id="KW-0503">Monooxygenase</keyword>
<evidence type="ECO:0000256" key="8">
    <source>
        <dbReference type="ARBA" id="ARBA00022989"/>
    </source>
</evidence>
<dbReference type="Gene3D" id="1.10.630.10">
    <property type="entry name" value="Cytochrome P450"/>
    <property type="match status" value="1"/>
</dbReference>
<dbReference type="InterPro" id="IPR002401">
    <property type="entry name" value="Cyt_P450_E_grp-I"/>
</dbReference>
<dbReference type="GO" id="GO:0016705">
    <property type="term" value="F:oxidoreductase activity, acting on paired donors, with incorporation or reduction of molecular oxygen"/>
    <property type="evidence" value="ECO:0007669"/>
    <property type="project" value="InterPro"/>
</dbReference>
<protein>
    <submittedName>
        <fullName evidence="15">Cytochrome P450</fullName>
    </submittedName>
</protein>
<dbReference type="SUPFAM" id="SSF48264">
    <property type="entry name" value="Cytochrome P450"/>
    <property type="match status" value="1"/>
</dbReference>
<dbReference type="PANTHER" id="PTHR46300">
    <property type="entry name" value="P450, PUTATIVE (EUROFUNG)-RELATED-RELATED"/>
    <property type="match status" value="1"/>
</dbReference>
<evidence type="ECO:0000256" key="13">
    <source>
        <dbReference type="ARBA" id="ARBA00023180"/>
    </source>
</evidence>
<evidence type="ECO:0000256" key="10">
    <source>
        <dbReference type="ARBA" id="ARBA00023004"/>
    </source>
</evidence>
<dbReference type="AlphaFoldDB" id="A0AAD7K3J3"/>
<proteinExistence type="inferred from homology"/>
<dbReference type="GO" id="GO:0004497">
    <property type="term" value="F:monooxygenase activity"/>
    <property type="evidence" value="ECO:0007669"/>
    <property type="project" value="UniProtKB-KW"/>
</dbReference>
<keyword evidence="6" id="KW-0812">Transmembrane</keyword>
<evidence type="ECO:0000256" key="14">
    <source>
        <dbReference type="PIRSR" id="PIRSR602401-1"/>
    </source>
</evidence>
<comment type="subcellular location">
    <subcellularLocation>
        <location evidence="2">Membrane</location>
        <topology evidence="2">Single-pass membrane protein</topology>
    </subcellularLocation>
</comment>